<evidence type="ECO:0000313" key="2">
    <source>
        <dbReference type="Proteomes" id="UP000294003"/>
    </source>
</evidence>
<protein>
    <recommendedName>
        <fullName evidence="3">Methyltransferase domain-containing protein</fullName>
    </recommendedName>
</protein>
<dbReference type="SUPFAM" id="SSF53335">
    <property type="entry name" value="S-adenosyl-L-methionine-dependent methyltransferases"/>
    <property type="match status" value="1"/>
</dbReference>
<reference evidence="1 2" key="1">
    <citation type="submission" date="2018-06" db="EMBL/GenBank/DDBJ databases">
        <title>Complete Genomes of Monosporascus.</title>
        <authorList>
            <person name="Robinson A.J."/>
            <person name="Natvig D.O."/>
        </authorList>
    </citation>
    <scope>NUCLEOTIDE SEQUENCE [LARGE SCALE GENOMIC DNA]</scope>
    <source>
        <strain evidence="1 2">CBS 609.92</strain>
    </source>
</reference>
<dbReference type="Gene3D" id="3.40.50.150">
    <property type="entry name" value="Vaccinia Virus protein VP39"/>
    <property type="match status" value="1"/>
</dbReference>
<proteinExistence type="predicted"/>
<gene>
    <name evidence="1" type="ORF">DL762_005534</name>
</gene>
<accession>A0ABY0H5P2</accession>
<keyword evidence="2" id="KW-1185">Reference proteome</keyword>
<dbReference type="InterPro" id="IPR029063">
    <property type="entry name" value="SAM-dependent_MTases_sf"/>
</dbReference>
<organism evidence="1 2">
    <name type="scientific">Monosporascus cannonballus</name>
    <dbReference type="NCBI Taxonomy" id="155416"/>
    <lineage>
        <taxon>Eukaryota</taxon>
        <taxon>Fungi</taxon>
        <taxon>Dikarya</taxon>
        <taxon>Ascomycota</taxon>
        <taxon>Pezizomycotina</taxon>
        <taxon>Sordariomycetes</taxon>
        <taxon>Xylariomycetidae</taxon>
        <taxon>Xylariales</taxon>
        <taxon>Xylariales incertae sedis</taxon>
        <taxon>Monosporascus</taxon>
    </lineage>
</organism>
<evidence type="ECO:0008006" key="3">
    <source>
        <dbReference type="Google" id="ProtNLM"/>
    </source>
</evidence>
<dbReference type="CDD" id="cd02440">
    <property type="entry name" value="AdoMet_MTases"/>
    <property type="match status" value="1"/>
</dbReference>
<dbReference type="EMBL" id="QJNS01000156">
    <property type="protein sequence ID" value="RYO84683.1"/>
    <property type="molecule type" value="Genomic_DNA"/>
</dbReference>
<comment type="caution">
    <text evidence="1">The sequence shown here is derived from an EMBL/GenBank/DDBJ whole genome shotgun (WGS) entry which is preliminary data.</text>
</comment>
<dbReference type="Pfam" id="PF13489">
    <property type="entry name" value="Methyltransf_23"/>
    <property type="match status" value="1"/>
</dbReference>
<name>A0ABY0H5P2_9PEZI</name>
<evidence type="ECO:0000313" key="1">
    <source>
        <dbReference type="EMBL" id="RYO84683.1"/>
    </source>
</evidence>
<sequence>MCSYSKSIYILNEGSGDAERNRLDSQHIFFDNVMENDLLPPHIAAELSTKPSPSVLELATGSAVWLRELAKVLPASAELVGLDFNTVKFPKALPENIKLGFADMYQPFPEQLHDRFDVVHIRLFVCAAKKGMGVWLARNALSLLRPGGWLVWAETGDLHFAAQPPSRALFKYQELTYAFVMAVGRDIEIPLSMLSYLRDAGYTDCDEKTHPYNSCLYRPHRDGFLSSEQQMVTAFMRQGLQGILALGGVDSMRTQEEAGVLIAEAERELSGDTRVHGLVVRAWGRKPL</sequence>
<dbReference type="Proteomes" id="UP000294003">
    <property type="component" value="Unassembled WGS sequence"/>
</dbReference>